<organism evidence="3 4">
    <name type="scientific">Aliiroseovarius sediminilitoris</name>
    <dbReference type="NCBI Taxonomy" id="1173584"/>
    <lineage>
        <taxon>Bacteria</taxon>
        <taxon>Pseudomonadati</taxon>
        <taxon>Pseudomonadota</taxon>
        <taxon>Alphaproteobacteria</taxon>
        <taxon>Rhodobacterales</taxon>
        <taxon>Paracoccaceae</taxon>
        <taxon>Aliiroseovarius</taxon>
    </lineage>
</organism>
<dbReference type="EC" id="3.1.4.58" evidence="2"/>
<comment type="function">
    <text evidence="2">Hydrolyzes RNA 2',3'-cyclic phosphodiester to an RNA 2'-phosphomonoester.</text>
</comment>
<feature type="short sequence motif" description="HXTX 1" evidence="2">
    <location>
        <begin position="36"/>
        <end position="39"/>
    </location>
</feature>
<dbReference type="EMBL" id="FOJB01000001">
    <property type="protein sequence ID" value="SEW09007.1"/>
    <property type="molecule type" value="Genomic_DNA"/>
</dbReference>
<dbReference type="SUPFAM" id="SSF55144">
    <property type="entry name" value="LigT-like"/>
    <property type="match status" value="1"/>
</dbReference>
<dbReference type="PANTHER" id="PTHR35561">
    <property type="entry name" value="RNA 2',3'-CYCLIC PHOSPHODIESTERASE"/>
    <property type="match status" value="1"/>
</dbReference>
<dbReference type="OrthoDB" id="9793819at2"/>
<keyword evidence="3" id="KW-0436">Ligase</keyword>
<dbReference type="GO" id="GO:0016874">
    <property type="term" value="F:ligase activity"/>
    <property type="evidence" value="ECO:0007669"/>
    <property type="project" value="UniProtKB-KW"/>
</dbReference>
<protein>
    <recommendedName>
        <fullName evidence="2">RNA 2',3'-cyclic phosphodiesterase</fullName>
        <shortName evidence="2">RNA 2',3'-CPDase</shortName>
        <ecNumber evidence="2">3.1.4.58</ecNumber>
    </recommendedName>
</protein>
<dbReference type="GO" id="GO:0008664">
    <property type="term" value="F:RNA 2',3'-cyclic 3'-phosphodiesterase activity"/>
    <property type="evidence" value="ECO:0007669"/>
    <property type="project" value="UniProtKB-EC"/>
</dbReference>
<gene>
    <name evidence="3" type="ORF">SAMN05444851_1332</name>
</gene>
<accession>A0A1I0P453</accession>
<feature type="active site" description="Proton donor" evidence="2">
    <location>
        <position position="36"/>
    </location>
</feature>
<proteinExistence type="inferred from homology"/>
<evidence type="ECO:0000313" key="3">
    <source>
        <dbReference type="EMBL" id="SEW09007.1"/>
    </source>
</evidence>
<comment type="catalytic activity">
    <reaction evidence="2">
        <text>a 3'-end 2',3'-cyclophospho-ribonucleotide-RNA + H2O = a 3'-end 2'-phospho-ribonucleotide-RNA + H(+)</text>
        <dbReference type="Rhea" id="RHEA:11828"/>
        <dbReference type="Rhea" id="RHEA-COMP:10464"/>
        <dbReference type="Rhea" id="RHEA-COMP:17353"/>
        <dbReference type="ChEBI" id="CHEBI:15377"/>
        <dbReference type="ChEBI" id="CHEBI:15378"/>
        <dbReference type="ChEBI" id="CHEBI:83064"/>
        <dbReference type="ChEBI" id="CHEBI:173113"/>
        <dbReference type="EC" id="3.1.4.58"/>
    </reaction>
</comment>
<comment type="similarity">
    <text evidence="2">Belongs to the 2H phosphoesterase superfamily. ThpR family.</text>
</comment>
<evidence type="ECO:0000313" key="4">
    <source>
        <dbReference type="Proteomes" id="UP000199650"/>
    </source>
</evidence>
<dbReference type="Gene3D" id="3.90.1140.10">
    <property type="entry name" value="Cyclic phosphodiesterase"/>
    <property type="match status" value="1"/>
</dbReference>
<evidence type="ECO:0000256" key="2">
    <source>
        <dbReference type="HAMAP-Rule" id="MF_01940"/>
    </source>
</evidence>
<feature type="short sequence motif" description="HXTX 2" evidence="2">
    <location>
        <begin position="116"/>
        <end position="119"/>
    </location>
</feature>
<sequence length="178" mass="19373">MRSFLALPLPDDLAAQLAGFAGRLRVGRAMPEENIHLTLAFLGEQPVQALEDLNTELEVWRAPPATVDLAGLITMGGVVPSVLALKADGVDALHNQVKQVIRRAGITLPHRRFRGHVTLARLPHTPTANDAPALGRALEAHGAIRYPTVTLDTLSLYRSDLRPDGARYQRLADYPLRG</sequence>
<dbReference type="STRING" id="1173584.SAMN05444851_1332"/>
<dbReference type="AlphaFoldDB" id="A0A1I0P453"/>
<dbReference type="HAMAP" id="MF_01940">
    <property type="entry name" value="RNA_CPDase"/>
    <property type="match status" value="1"/>
</dbReference>
<dbReference type="InterPro" id="IPR004175">
    <property type="entry name" value="RNA_CPDase"/>
</dbReference>
<dbReference type="Proteomes" id="UP000199650">
    <property type="component" value="Unassembled WGS sequence"/>
</dbReference>
<dbReference type="GO" id="GO:0004113">
    <property type="term" value="F:2',3'-cyclic-nucleotide 3'-phosphodiesterase activity"/>
    <property type="evidence" value="ECO:0007669"/>
    <property type="project" value="InterPro"/>
</dbReference>
<dbReference type="RefSeq" id="WP_091429300.1">
    <property type="nucleotide sequence ID" value="NZ_FOJB01000001.1"/>
</dbReference>
<dbReference type="InterPro" id="IPR009097">
    <property type="entry name" value="Cyclic_Pdiesterase"/>
</dbReference>
<keyword evidence="4" id="KW-1185">Reference proteome</keyword>
<name>A0A1I0P453_9RHOB</name>
<keyword evidence="1 2" id="KW-0378">Hydrolase</keyword>
<feature type="active site" description="Proton acceptor" evidence="2">
    <location>
        <position position="116"/>
    </location>
</feature>
<reference evidence="3 4" key="1">
    <citation type="submission" date="2016-10" db="EMBL/GenBank/DDBJ databases">
        <authorList>
            <person name="de Groot N.N."/>
        </authorList>
    </citation>
    <scope>NUCLEOTIDE SEQUENCE [LARGE SCALE GENOMIC DNA]</scope>
    <source>
        <strain evidence="3 4">DSM 29439</strain>
    </source>
</reference>
<evidence type="ECO:0000256" key="1">
    <source>
        <dbReference type="ARBA" id="ARBA00022801"/>
    </source>
</evidence>
<dbReference type="NCBIfam" id="TIGR02258">
    <property type="entry name" value="2_5_ligase"/>
    <property type="match status" value="1"/>
</dbReference>
<dbReference type="Pfam" id="PF13563">
    <property type="entry name" value="2_5_RNA_ligase2"/>
    <property type="match status" value="1"/>
</dbReference>
<dbReference type="PANTHER" id="PTHR35561:SF1">
    <property type="entry name" value="RNA 2',3'-CYCLIC PHOSPHODIESTERASE"/>
    <property type="match status" value="1"/>
</dbReference>